<reference evidence="6 7" key="1">
    <citation type="submission" date="2018-03" db="EMBL/GenBank/DDBJ databases">
        <title>Ahniella affigens gen. nov., sp. nov., a gammaproteobacterium isolated from sandy soil near a stream.</title>
        <authorList>
            <person name="Ko Y."/>
            <person name="Kim J.-H."/>
        </authorList>
    </citation>
    <scope>NUCLEOTIDE SEQUENCE [LARGE SCALE GENOMIC DNA]</scope>
    <source>
        <strain evidence="6 7">D13</strain>
    </source>
</reference>
<evidence type="ECO:0000256" key="4">
    <source>
        <dbReference type="SAM" id="Phobius"/>
    </source>
</evidence>
<feature type="transmembrane region" description="Helical" evidence="4">
    <location>
        <begin position="222"/>
        <end position="242"/>
    </location>
</feature>
<dbReference type="EMBL" id="CP027860">
    <property type="protein sequence ID" value="AVP98801.1"/>
    <property type="molecule type" value="Genomic_DNA"/>
</dbReference>
<dbReference type="KEGG" id="xba:C7S18_17145"/>
<keyword evidence="1" id="KW-0808">Transferase</keyword>
<feature type="transmembrane region" description="Helical" evidence="4">
    <location>
        <begin position="312"/>
        <end position="334"/>
    </location>
</feature>
<reference evidence="6 7" key="2">
    <citation type="submission" date="2018-03" db="EMBL/GenBank/DDBJ databases">
        <authorList>
            <person name="Keele B.F."/>
        </authorList>
    </citation>
    <scope>NUCLEOTIDE SEQUENCE [LARGE SCALE GENOMIC DNA]</scope>
    <source>
        <strain evidence="6 7">D13</strain>
    </source>
</reference>
<feature type="transmembrane region" description="Helical" evidence="4">
    <location>
        <begin position="198"/>
        <end position="215"/>
    </location>
</feature>
<sequence length="634" mass="70102">MSNEFVMRPWLRLLLIVLFVNAVLSALYFGLRALSQPAVASLHQVQGMRVTDYAEALKQHADPSWAGTTLALPIDTCQTDCDKKYVVLRVRLPPLPATRSELGWSVYVPFFNEDIQILYQGRPLRPAGGLSAESVDRHLPVTVSFPREPGRANDYVDIVLRAGSAHWQVMSAIYAAPTSDLLHPSIWAQVLGRRGHRAAVLMSLPFLALAIGLALRVRDRRLHGAFALAVLGWIGTTINLFLPPDLLDYRAFTWLYMVGALLAVCMVPRFADALISNDEPRFGRGFLWVLWLGLPIMTLVLYAPGLSRGTRVALPSLILQYTVMVAVLYVLWRFVRYARIYLNDPIAPWVVAFLVALCGVGLYDALHSTSNLFGIWDVSLAPFGLLFLAIAYALDVVRQVYRNHLLVQDHVRELEAAVAAREASLQAQFARMQAVERSEVLGRERRRIMQDMHDGVAGSLASLLVTARIKTPDVDELLRAIAESLNDLRLIVDALGTEDDDLTLSLGRLRARLEPAFKDSGIRLHWQIDPQLDASLPFGPSATLQIYRWVQEAVNNAIRHSGCKTISVSLQVIAAHVILSVSDDGHGLPTTVGHIGLGMASMRERAEAVGARHEAGNLVSGGASLQLIWSRPQQ</sequence>
<evidence type="ECO:0000256" key="3">
    <source>
        <dbReference type="ARBA" id="ARBA00023012"/>
    </source>
</evidence>
<evidence type="ECO:0000256" key="2">
    <source>
        <dbReference type="ARBA" id="ARBA00022777"/>
    </source>
</evidence>
<keyword evidence="4" id="KW-0812">Transmembrane</keyword>
<keyword evidence="4" id="KW-1133">Transmembrane helix</keyword>
<evidence type="ECO:0000313" key="6">
    <source>
        <dbReference type="EMBL" id="AVP98801.1"/>
    </source>
</evidence>
<dbReference type="PANTHER" id="PTHR24421">
    <property type="entry name" value="NITRATE/NITRITE SENSOR PROTEIN NARX-RELATED"/>
    <property type="match status" value="1"/>
</dbReference>
<dbReference type="Pfam" id="PF02518">
    <property type="entry name" value="HATPase_c"/>
    <property type="match status" value="1"/>
</dbReference>
<dbReference type="InterPro" id="IPR050482">
    <property type="entry name" value="Sensor_HK_TwoCompSys"/>
</dbReference>
<keyword evidence="4" id="KW-0472">Membrane</keyword>
<proteinExistence type="predicted"/>
<dbReference type="GO" id="GO:0000160">
    <property type="term" value="P:phosphorelay signal transduction system"/>
    <property type="evidence" value="ECO:0007669"/>
    <property type="project" value="UniProtKB-KW"/>
</dbReference>
<dbReference type="AlphaFoldDB" id="A0A2P1PVC3"/>
<dbReference type="InterPro" id="IPR003594">
    <property type="entry name" value="HATPase_dom"/>
</dbReference>
<feature type="transmembrane region" description="Helical" evidence="4">
    <location>
        <begin position="254"/>
        <end position="274"/>
    </location>
</feature>
<evidence type="ECO:0000313" key="7">
    <source>
        <dbReference type="Proteomes" id="UP000241074"/>
    </source>
</evidence>
<keyword evidence="3" id="KW-0902">Two-component regulatory system</keyword>
<accession>A0A2P1PVC3</accession>
<keyword evidence="2" id="KW-0418">Kinase</keyword>
<feature type="transmembrane region" description="Helical" evidence="4">
    <location>
        <begin position="372"/>
        <end position="394"/>
    </location>
</feature>
<dbReference type="GO" id="GO:0016301">
    <property type="term" value="F:kinase activity"/>
    <property type="evidence" value="ECO:0007669"/>
    <property type="project" value="UniProtKB-KW"/>
</dbReference>
<keyword evidence="7" id="KW-1185">Reference proteome</keyword>
<name>A0A2P1PVC3_9GAMM</name>
<dbReference type="SMART" id="SM00387">
    <property type="entry name" value="HATPase_c"/>
    <property type="match status" value="1"/>
</dbReference>
<evidence type="ECO:0000256" key="1">
    <source>
        <dbReference type="ARBA" id="ARBA00022679"/>
    </source>
</evidence>
<dbReference type="Gene3D" id="3.30.565.10">
    <property type="entry name" value="Histidine kinase-like ATPase, C-terminal domain"/>
    <property type="match status" value="1"/>
</dbReference>
<gene>
    <name evidence="6" type="ORF">C7S18_17145</name>
</gene>
<organism evidence="6 7">
    <name type="scientific">Ahniella affigens</name>
    <dbReference type="NCBI Taxonomy" id="2021234"/>
    <lineage>
        <taxon>Bacteria</taxon>
        <taxon>Pseudomonadati</taxon>
        <taxon>Pseudomonadota</taxon>
        <taxon>Gammaproteobacteria</taxon>
        <taxon>Lysobacterales</taxon>
        <taxon>Rhodanobacteraceae</taxon>
        <taxon>Ahniella</taxon>
    </lineage>
</organism>
<dbReference type="SUPFAM" id="SSF55874">
    <property type="entry name" value="ATPase domain of HSP90 chaperone/DNA topoisomerase II/histidine kinase"/>
    <property type="match status" value="1"/>
</dbReference>
<protein>
    <recommendedName>
        <fullName evidence="5">Histidine kinase/HSP90-like ATPase domain-containing protein</fullName>
    </recommendedName>
</protein>
<feature type="domain" description="Histidine kinase/HSP90-like ATPase" evidence="5">
    <location>
        <begin position="541"/>
        <end position="633"/>
    </location>
</feature>
<dbReference type="PANTHER" id="PTHR24421:SF58">
    <property type="entry name" value="SIGNAL TRANSDUCTION HISTIDINE-PROTEIN KINASE_PHOSPHATASE UHPB"/>
    <property type="match status" value="1"/>
</dbReference>
<feature type="transmembrane region" description="Helical" evidence="4">
    <location>
        <begin position="286"/>
        <end position="306"/>
    </location>
</feature>
<dbReference type="InterPro" id="IPR036890">
    <property type="entry name" value="HATPase_C_sf"/>
</dbReference>
<dbReference type="CDD" id="cd16917">
    <property type="entry name" value="HATPase_UhpB-NarQ-NarX-like"/>
    <property type="match status" value="1"/>
</dbReference>
<evidence type="ECO:0000259" key="5">
    <source>
        <dbReference type="SMART" id="SM00387"/>
    </source>
</evidence>
<dbReference type="Proteomes" id="UP000241074">
    <property type="component" value="Chromosome"/>
</dbReference>
<feature type="transmembrane region" description="Helical" evidence="4">
    <location>
        <begin position="346"/>
        <end position="366"/>
    </location>
</feature>